<keyword evidence="2" id="KW-1185">Reference proteome</keyword>
<organism evidence="1 2">
    <name type="scientific">Bradyrhizobium jicamae</name>
    <dbReference type="NCBI Taxonomy" id="280332"/>
    <lineage>
        <taxon>Bacteria</taxon>
        <taxon>Pseudomonadati</taxon>
        <taxon>Pseudomonadota</taxon>
        <taxon>Alphaproteobacteria</taxon>
        <taxon>Hyphomicrobiales</taxon>
        <taxon>Nitrobacteraceae</taxon>
        <taxon>Bradyrhizobium</taxon>
    </lineage>
</organism>
<reference evidence="2" key="1">
    <citation type="journal article" date="2021" name="ISME J.">
        <title>Evolutionary origin and ecological implication of a unique nif island in free-living Bradyrhizobium lineages.</title>
        <authorList>
            <person name="Tao J."/>
        </authorList>
    </citation>
    <scope>NUCLEOTIDE SEQUENCE [LARGE SCALE GENOMIC DNA]</scope>
    <source>
        <strain evidence="2">SZCCT0434</strain>
    </source>
</reference>
<name>A0ABS5FB72_9BRAD</name>
<dbReference type="EMBL" id="JAFCJH010000001">
    <property type="protein sequence ID" value="MBR0793977.1"/>
    <property type="molecule type" value="Genomic_DNA"/>
</dbReference>
<dbReference type="RefSeq" id="WP_212491567.1">
    <property type="nucleotide sequence ID" value="NZ_JAFCJH010000001.1"/>
</dbReference>
<protein>
    <submittedName>
        <fullName evidence="1">Uncharacterized protein</fullName>
    </submittedName>
</protein>
<proteinExistence type="predicted"/>
<comment type="caution">
    <text evidence="1">The sequence shown here is derived from an EMBL/GenBank/DDBJ whole genome shotgun (WGS) entry which is preliminary data.</text>
</comment>
<dbReference type="Proteomes" id="UP001315278">
    <property type="component" value="Unassembled WGS sequence"/>
</dbReference>
<sequence length="113" mass="11933">MSYQYANLRGRVVPFTGSFTLSLDDNGKLFRCDDSNNVVVTVPGFLHDGFNVGFIVYGAGTVTLAANPLRANNLSGKTALSTQYQAGSVLVTKAINDADAFGSIEFLTGGDFA</sequence>
<evidence type="ECO:0000313" key="2">
    <source>
        <dbReference type="Proteomes" id="UP001315278"/>
    </source>
</evidence>
<gene>
    <name evidence="1" type="ORF">JQ615_01095</name>
</gene>
<accession>A0ABS5FB72</accession>
<evidence type="ECO:0000313" key="1">
    <source>
        <dbReference type="EMBL" id="MBR0793977.1"/>
    </source>
</evidence>